<gene>
    <name evidence="1" type="ORF">K435DRAFT_783177</name>
</gene>
<dbReference type="Proteomes" id="UP000297245">
    <property type="component" value="Unassembled WGS sequence"/>
</dbReference>
<keyword evidence="2" id="KW-1185">Reference proteome</keyword>
<evidence type="ECO:0000313" key="1">
    <source>
        <dbReference type="EMBL" id="THU85747.1"/>
    </source>
</evidence>
<evidence type="ECO:0000313" key="2">
    <source>
        <dbReference type="Proteomes" id="UP000297245"/>
    </source>
</evidence>
<dbReference type="EMBL" id="ML179532">
    <property type="protein sequence ID" value="THU85747.1"/>
    <property type="molecule type" value="Genomic_DNA"/>
</dbReference>
<sequence>MYPLSYKIKFREVPDDPWLVTKEDSGEGNSVVKIGEEWLYDDVKVIFQDDILYGDVETVETMVRALSKALPQPPNCPWLSVGIDFSSSVGEYLTSDDLIGILVRNMNHTEIYDLDLGEFVCDILTRECSQILGPRSAVAEPPTIPGFDSFCKRLKRAGPRFYQVWGRNPRGRMVEAY</sequence>
<organism evidence="1 2">
    <name type="scientific">Dendrothele bispora (strain CBS 962.96)</name>
    <dbReference type="NCBI Taxonomy" id="1314807"/>
    <lineage>
        <taxon>Eukaryota</taxon>
        <taxon>Fungi</taxon>
        <taxon>Dikarya</taxon>
        <taxon>Basidiomycota</taxon>
        <taxon>Agaricomycotina</taxon>
        <taxon>Agaricomycetes</taxon>
        <taxon>Agaricomycetidae</taxon>
        <taxon>Agaricales</taxon>
        <taxon>Agaricales incertae sedis</taxon>
        <taxon>Dendrothele</taxon>
    </lineage>
</organism>
<name>A0A4S8LAC9_DENBC</name>
<proteinExistence type="predicted"/>
<reference evidence="1 2" key="1">
    <citation type="journal article" date="2019" name="Nat. Ecol. Evol.">
        <title>Megaphylogeny resolves global patterns of mushroom evolution.</title>
        <authorList>
            <person name="Varga T."/>
            <person name="Krizsan K."/>
            <person name="Foldi C."/>
            <person name="Dima B."/>
            <person name="Sanchez-Garcia M."/>
            <person name="Sanchez-Ramirez S."/>
            <person name="Szollosi G.J."/>
            <person name="Szarkandi J.G."/>
            <person name="Papp V."/>
            <person name="Albert L."/>
            <person name="Andreopoulos W."/>
            <person name="Angelini C."/>
            <person name="Antonin V."/>
            <person name="Barry K.W."/>
            <person name="Bougher N.L."/>
            <person name="Buchanan P."/>
            <person name="Buyck B."/>
            <person name="Bense V."/>
            <person name="Catcheside P."/>
            <person name="Chovatia M."/>
            <person name="Cooper J."/>
            <person name="Damon W."/>
            <person name="Desjardin D."/>
            <person name="Finy P."/>
            <person name="Geml J."/>
            <person name="Haridas S."/>
            <person name="Hughes K."/>
            <person name="Justo A."/>
            <person name="Karasinski D."/>
            <person name="Kautmanova I."/>
            <person name="Kiss B."/>
            <person name="Kocsube S."/>
            <person name="Kotiranta H."/>
            <person name="LaButti K.M."/>
            <person name="Lechner B.E."/>
            <person name="Liimatainen K."/>
            <person name="Lipzen A."/>
            <person name="Lukacs Z."/>
            <person name="Mihaltcheva S."/>
            <person name="Morgado L.N."/>
            <person name="Niskanen T."/>
            <person name="Noordeloos M.E."/>
            <person name="Ohm R.A."/>
            <person name="Ortiz-Santana B."/>
            <person name="Ovrebo C."/>
            <person name="Racz N."/>
            <person name="Riley R."/>
            <person name="Savchenko A."/>
            <person name="Shiryaev A."/>
            <person name="Soop K."/>
            <person name="Spirin V."/>
            <person name="Szebenyi C."/>
            <person name="Tomsovsky M."/>
            <person name="Tulloss R.E."/>
            <person name="Uehling J."/>
            <person name="Grigoriev I.V."/>
            <person name="Vagvolgyi C."/>
            <person name="Papp T."/>
            <person name="Martin F.M."/>
            <person name="Miettinen O."/>
            <person name="Hibbett D.S."/>
            <person name="Nagy L.G."/>
        </authorList>
    </citation>
    <scope>NUCLEOTIDE SEQUENCE [LARGE SCALE GENOMIC DNA]</scope>
    <source>
        <strain evidence="1 2">CBS 962.96</strain>
    </source>
</reference>
<accession>A0A4S8LAC9</accession>
<dbReference type="AlphaFoldDB" id="A0A4S8LAC9"/>
<protein>
    <submittedName>
        <fullName evidence="1">Uncharacterized protein</fullName>
    </submittedName>
</protein>